<dbReference type="Proteomes" id="UP000316199">
    <property type="component" value="Unassembled WGS sequence"/>
</dbReference>
<dbReference type="AlphaFoldDB" id="A0A520RYS7"/>
<gene>
    <name evidence="1" type="ORF">EVA68_07060</name>
</gene>
<evidence type="ECO:0000313" key="2">
    <source>
        <dbReference type="Proteomes" id="UP000316199"/>
    </source>
</evidence>
<dbReference type="EMBL" id="SHAG01000036">
    <property type="protein sequence ID" value="RZO75396.1"/>
    <property type="molecule type" value="Genomic_DNA"/>
</dbReference>
<organism evidence="1 2">
    <name type="scientific">OM182 bacterium</name>
    <dbReference type="NCBI Taxonomy" id="2510334"/>
    <lineage>
        <taxon>Bacteria</taxon>
        <taxon>Pseudomonadati</taxon>
        <taxon>Pseudomonadota</taxon>
        <taxon>Gammaproteobacteria</taxon>
        <taxon>OMG group</taxon>
        <taxon>OM182 clade</taxon>
    </lineage>
</organism>
<name>A0A520RYS7_9GAMM</name>
<proteinExistence type="predicted"/>
<reference evidence="1 2" key="1">
    <citation type="submission" date="2019-02" db="EMBL/GenBank/DDBJ databases">
        <title>Prokaryotic population dynamics and viral predation in marine succession experiment using metagenomics: the confinement effect.</title>
        <authorList>
            <person name="Haro-Moreno J.M."/>
            <person name="Rodriguez-Valera F."/>
            <person name="Lopez-Perez M."/>
        </authorList>
    </citation>
    <scope>NUCLEOTIDE SEQUENCE [LARGE SCALE GENOMIC DNA]</scope>
    <source>
        <strain evidence="1">MED-G157</strain>
    </source>
</reference>
<sequence>MRQEYDVELKEFQKEYLDGISEKYDLPDMGKAIRCLIDYAIEMDEREGEIFALERCHSCS</sequence>
<accession>A0A520RYS7</accession>
<comment type="caution">
    <text evidence="1">The sequence shown here is derived from an EMBL/GenBank/DDBJ whole genome shotgun (WGS) entry which is preliminary data.</text>
</comment>
<evidence type="ECO:0000313" key="1">
    <source>
        <dbReference type="EMBL" id="RZO75396.1"/>
    </source>
</evidence>
<protein>
    <submittedName>
        <fullName evidence="1">Uncharacterized protein</fullName>
    </submittedName>
</protein>